<evidence type="ECO:0000256" key="1">
    <source>
        <dbReference type="SAM" id="Phobius"/>
    </source>
</evidence>
<reference evidence="2 3" key="1">
    <citation type="submission" date="2016-10" db="EMBL/GenBank/DDBJ databases">
        <authorList>
            <person name="de Groot N.N."/>
        </authorList>
    </citation>
    <scope>NUCLEOTIDE SEQUENCE [LARGE SCALE GENOMIC DNA]</scope>
    <source>
        <strain evidence="2 3">CGMCC 1.10457</strain>
    </source>
</reference>
<organism evidence="2 3">
    <name type="scientific">Halomicrobium zhouii</name>
    <dbReference type="NCBI Taxonomy" id="767519"/>
    <lineage>
        <taxon>Archaea</taxon>
        <taxon>Methanobacteriati</taxon>
        <taxon>Methanobacteriota</taxon>
        <taxon>Stenosarchaea group</taxon>
        <taxon>Halobacteria</taxon>
        <taxon>Halobacteriales</taxon>
        <taxon>Haloarculaceae</taxon>
        <taxon>Halomicrobium</taxon>
    </lineage>
</organism>
<feature type="transmembrane region" description="Helical" evidence="1">
    <location>
        <begin position="100"/>
        <end position="117"/>
    </location>
</feature>
<keyword evidence="3" id="KW-1185">Reference proteome</keyword>
<keyword evidence="1" id="KW-0812">Transmembrane</keyword>
<dbReference type="AlphaFoldDB" id="A0A1I6LGL1"/>
<keyword evidence="1" id="KW-0472">Membrane</keyword>
<feature type="transmembrane region" description="Helical" evidence="1">
    <location>
        <begin position="126"/>
        <end position="144"/>
    </location>
</feature>
<accession>A0A1I6LGL1</accession>
<dbReference type="Proteomes" id="UP000199062">
    <property type="component" value="Unassembled WGS sequence"/>
</dbReference>
<evidence type="ECO:0000313" key="3">
    <source>
        <dbReference type="Proteomes" id="UP000199062"/>
    </source>
</evidence>
<dbReference type="EMBL" id="FOZK01000002">
    <property type="protein sequence ID" value="SFS02428.1"/>
    <property type="molecule type" value="Genomic_DNA"/>
</dbReference>
<feature type="transmembrane region" description="Helical" evidence="1">
    <location>
        <begin position="57"/>
        <end position="75"/>
    </location>
</feature>
<evidence type="ECO:0000313" key="2">
    <source>
        <dbReference type="EMBL" id="SFS02428.1"/>
    </source>
</evidence>
<protein>
    <submittedName>
        <fullName evidence="2">Uncharacterized protein</fullName>
    </submittedName>
</protein>
<dbReference type="STRING" id="767519.SAMN05216559_2641"/>
<keyword evidence="1" id="KW-1133">Transmembrane helix</keyword>
<gene>
    <name evidence="2" type="ORF">SAMN05216559_2641</name>
</gene>
<name>A0A1I6LGL1_9EURY</name>
<sequence length="212" mass="22486">MCAPGWAGAGVRARRVLVPALAHVRGGVPFSARIDALLASLAGVSDMDHRYVRAARATVAALVFVTAAYHLWWGFPRSLIYGTALLDLASRGLPPDPRPFLFVAFALALLSGPYLVIHDKLSLRRAYQIGLALMVLSFLGWVFWHETGHGAFLTGSAAPGAGGGHSHGGGILGTIAEHYVVEPVEGFIKSVELLAAALFAFLLRFDADADAE</sequence>
<proteinExistence type="predicted"/>